<dbReference type="SUPFAM" id="SSF46548">
    <property type="entry name" value="alpha-helical ferredoxin"/>
    <property type="match status" value="1"/>
</dbReference>
<dbReference type="SUPFAM" id="SSF56176">
    <property type="entry name" value="FAD-binding/transporter-associated domain-like"/>
    <property type="match status" value="1"/>
</dbReference>
<feature type="domain" description="FAD-binding PCMH-type" evidence="9">
    <location>
        <begin position="49"/>
        <end position="277"/>
    </location>
</feature>
<dbReference type="FunFam" id="1.10.45.10:FF:000001">
    <property type="entry name" value="D-lactate dehydrogenase mitochondrial"/>
    <property type="match status" value="1"/>
</dbReference>
<dbReference type="InterPro" id="IPR017896">
    <property type="entry name" value="4Fe4S_Fe-S-bd"/>
</dbReference>
<organism evidence="10 11">
    <name type="scientific">Desulfosporosinus fructosivorans</name>
    <dbReference type="NCBI Taxonomy" id="2018669"/>
    <lineage>
        <taxon>Bacteria</taxon>
        <taxon>Bacillati</taxon>
        <taxon>Bacillota</taxon>
        <taxon>Clostridia</taxon>
        <taxon>Eubacteriales</taxon>
        <taxon>Desulfitobacteriaceae</taxon>
        <taxon>Desulfosporosinus</taxon>
    </lineage>
</organism>
<reference evidence="10 11" key="1">
    <citation type="submission" date="2019-03" db="EMBL/GenBank/DDBJ databases">
        <title>Draft Genome Sequence of Desulfosporosinus fructosivorans Strain 63.6F, Isolated from Marine Sediment in the Baltic Sea.</title>
        <authorList>
            <person name="Hausmann B."/>
            <person name="Vandieken V."/>
            <person name="Pjevac P."/>
            <person name="Schreck K."/>
            <person name="Herbold C.W."/>
            <person name="Loy A."/>
        </authorList>
    </citation>
    <scope>NUCLEOTIDE SEQUENCE [LARGE SCALE GENOMIC DNA]</scope>
    <source>
        <strain evidence="10 11">63.6F</strain>
    </source>
</reference>
<dbReference type="SUPFAM" id="SSF55103">
    <property type="entry name" value="FAD-linked oxidases, C-terminal domain"/>
    <property type="match status" value="1"/>
</dbReference>
<proteinExistence type="inferred from homology"/>
<dbReference type="GO" id="GO:0051536">
    <property type="term" value="F:iron-sulfur cluster binding"/>
    <property type="evidence" value="ECO:0007669"/>
    <property type="project" value="InterPro"/>
</dbReference>
<evidence type="ECO:0000259" key="8">
    <source>
        <dbReference type="PROSITE" id="PS51379"/>
    </source>
</evidence>
<keyword evidence="5" id="KW-0809">Transit peptide</keyword>
<dbReference type="InterPro" id="IPR004113">
    <property type="entry name" value="FAD-bd_oxidored_4_C"/>
</dbReference>
<evidence type="ECO:0000256" key="2">
    <source>
        <dbReference type="ARBA" id="ARBA00008000"/>
    </source>
</evidence>
<dbReference type="InterPro" id="IPR004017">
    <property type="entry name" value="Cys_rich_dom"/>
</dbReference>
<dbReference type="RefSeq" id="WP_135550200.1">
    <property type="nucleotide sequence ID" value="NZ_SPQQ01000008.1"/>
</dbReference>
<evidence type="ECO:0000256" key="6">
    <source>
        <dbReference type="ARBA" id="ARBA00023002"/>
    </source>
</evidence>
<comment type="similarity">
    <text evidence="2">Belongs to the FAD-binding oxidoreductase/transferase type 4 family.</text>
</comment>
<dbReference type="GO" id="GO:0008720">
    <property type="term" value="F:D-lactate dehydrogenase (NAD+) activity"/>
    <property type="evidence" value="ECO:0007669"/>
    <property type="project" value="TreeGrafter"/>
</dbReference>
<dbReference type="InterPro" id="IPR009051">
    <property type="entry name" value="Helical_ferredxn"/>
</dbReference>
<name>A0A4Z0R1F7_9FIRM</name>
<dbReference type="Gene3D" id="1.10.1060.10">
    <property type="entry name" value="Alpha-helical ferredoxin"/>
    <property type="match status" value="1"/>
</dbReference>
<dbReference type="GO" id="GO:0004458">
    <property type="term" value="F:D-lactate dehydrogenase (cytochrome) activity"/>
    <property type="evidence" value="ECO:0007669"/>
    <property type="project" value="UniProtKB-EC"/>
</dbReference>
<dbReference type="Gene3D" id="3.30.70.2740">
    <property type="match status" value="1"/>
</dbReference>
<dbReference type="InterPro" id="IPR016164">
    <property type="entry name" value="FAD-linked_Oxase-like_C"/>
</dbReference>
<dbReference type="InterPro" id="IPR016169">
    <property type="entry name" value="FAD-bd_PCMH_sub2"/>
</dbReference>
<dbReference type="EMBL" id="SPQQ01000008">
    <property type="protein sequence ID" value="TGE36359.1"/>
    <property type="molecule type" value="Genomic_DNA"/>
</dbReference>
<dbReference type="GO" id="GO:1903457">
    <property type="term" value="P:lactate catabolic process"/>
    <property type="evidence" value="ECO:0007669"/>
    <property type="project" value="TreeGrafter"/>
</dbReference>
<dbReference type="InterPro" id="IPR016171">
    <property type="entry name" value="Vanillyl_alc_oxidase_C-sub2"/>
</dbReference>
<keyword evidence="4" id="KW-0274">FAD</keyword>
<accession>A0A4Z0R1F7</accession>
<comment type="cofactor">
    <cofactor evidence="1">
        <name>FAD</name>
        <dbReference type="ChEBI" id="CHEBI:57692"/>
    </cofactor>
</comment>
<dbReference type="EC" id="1.1.2.4" evidence="7"/>
<dbReference type="Proteomes" id="UP000298460">
    <property type="component" value="Unassembled WGS sequence"/>
</dbReference>
<dbReference type="InterPro" id="IPR006094">
    <property type="entry name" value="Oxid_FAD_bind_N"/>
</dbReference>
<keyword evidence="6" id="KW-0560">Oxidoreductase</keyword>
<keyword evidence="3" id="KW-0285">Flavoprotein</keyword>
<evidence type="ECO:0000259" key="9">
    <source>
        <dbReference type="PROSITE" id="PS51387"/>
    </source>
</evidence>
<gene>
    <name evidence="10" type="ORF">E4K67_20750</name>
</gene>
<sequence>MSQDLNQDLAKLPKSFQAFWDRVAHIIPSNRLFCDPLHTLAYGIDASFYRMIPKIVLKARTPDEITQVLKTSQEYKIPVTFRTAGTSLSGQAVTDSVLVVLQGAWRGHSVLENGEKIALEPGIIGAEANRFLTEYARKIGPDPASIDHAMIGGIAANNASGMCCGTADNSYQTVAEMKIIFGDGTLLDTGNPTSCVNFLKNHAALVQEIKDIRDEIVADSELTAMIRHKYKIKNTTGYGVNAFVDFEDPINIIKHLMIGSEGTLGFISEITYHTVIEHAYKASALILYPDMEQACLAVQHLDRETVSAAELMDRISLKTMEEKPGMPEYLRTLSPTATALLVEVRGVDPESLAQKIKQVEELLKDIPTILPLSFTSVKAEYENLWNIRKGIFPAVGAIRVLGTGVVIEDVAFPKEHLAEATIALRELLDKYSYPDAIIYGHALDGNLHFIFTQDFSRPENLQRYERLTLDVTELVVTRFGGSLKAEHGTGRNMAPFVEMEWGKKAYVLMKRLKATFDPENLLNPGVIINDNPHVYLENLKNMPQAHQLIDTCTNCGFCQAICTSKNLTLTPRQRIVVQREIRELRRTKEDPERLSRLEKDFEYPGNQTCAVDGLCATTCPLGLNTGDYVKFLRSESVTSTTRWIAESIANHMTGVTGFLRFGLGAVNGVHAVVGTPMMERLTLGARKISRDAIPLWNPWMPKSGKVPALKQLPQKVITATPAKDSTPLKVVYFPSCITRSMGAAKNDLDQRAVSDALLSVLAKAGYEVIIPPTMNGLCCGMPWESKGFFETADKKSAELEKVLFAASEGGKYPILCDTSPCLYRMKRVMHSLKLYEPVEFIHDFLLDRLTFTQLPETVAVHVTCSSIKMNLKNKFYNVAHACAETVIMPKDIQCCGFAGDRGFTVPELNSSALATLKESLPKDCHAGYSNSRTCEIGLSLHSGISYQSIVYLVDKCTKPRV</sequence>
<evidence type="ECO:0000256" key="3">
    <source>
        <dbReference type="ARBA" id="ARBA00022630"/>
    </source>
</evidence>
<dbReference type="PANTHER" id="PTHR11748:SF111">
    <property type="entry name" value="D-LACTATE DEHYDROGENASE, MITOCHONDRIAL-RELATED"/>
    <property type="match status" value="1"/>
</dbReference>
<feature type="domain" description="4Fe-4S ferredoxin-type" evidence="8">
    <location>
        <begin position="541"/>
        <end position="572"/>
    </location>
</feature>
<dbReference type="PROSITE" id="PS51379">
    <property type="entry name" value="4FE4S_FER_2"/>
    <property type="match status" value="1"/>
</dbReference>
<dbReference type="Gene3D" id="3.30.70.2190">
    <property type="match status" value="1"/>
</dbReference>
<dbReference type="Pfam" id="PF02754">
    <property type="entry name" value="CCG"/>
    <property type="match status" value="2"/>
</dbReference>
<protein>
    <recommendedName>
        <fullName evidence="7">D-lactate dehydrogenase (cytochrome)</fullName>
        <ecNumber evidence="7">1.1.2.4</ecNumber>
    </recommendedName>
</protein>
<dbReference type="GO" id="GO:0071949">
    <property type="term" value="F:FAD binding"/>
    <property type="evidence" value="ECO:0007669"/>
    <property type="project" value="InterPro"/>
</dbReference>
<dbReference type="AlphaFoldDB" id="A0A4Z0R1F7"/>
<dbReference type="PANTHER" id="PTHR11748">
    <property type="entry name" value="D-LACTATE DEHYDROGENASE"/>
    <property type="match status" value="1"/>
</dbReference>
<dbReference type="InterPro" id="IPR016166">
    <property type="entry name" value="FAD-bd_PCMH"/>
</dbReference>
<comment type="caution">
    <text evidence="10">The sequence shown here is derived from an EMBL/GenBank/DDBJ whole genome shotgun (WGS) entry which is preliminary data.</text>
</comment>
<evidence type="ECO:0000256" key="4">
    <source>
        <dbReference type="ARBA" id="ARBA00022827"/>
    </source>
</evidence>
<evidence type="ECO:0000256" key="1">
    <source>
        <dbReference type="ARBA" id="ARBA00001974"/>
    </source>
</evidence>
<dbReference type="Pfam" id="PF02913">
    <property type="entry name" value="FAD-oxidase_C"/>
    <property type="match status" value="1"/>
</dbReference>
<evidence type="ECO:0000256" key="7">
    <source>
        <dbReference type="ARBA" id="ARBA00038897"/>
    </source>
</evidence>
<dbReference type="PROSITE" id="PS51387">
    <property type="entry name" value="FAD_PCMH"/>
    <property type="match status" value="1"/>
</dbReference>
<dbReference type="Gene3D" id="3.30.465.10">
    <property type="match status" value="1"/>
</dbReference>
<evidence type="ECO:0000313" key="11">
    <source>
        <dbReference type="Proteomes" id="UP000298460"/>
    </source>
</evidence>
<dbReference type="OrthoDB" id="9767256at2"/>
<dbReference type="InterPro" id="IPR036318">
    <property type="entry name" value="FAD-bd_PCMH-like_sf"/>
</dbReference>
<evidence type="ECO:0000256" key="5">
    <source>
        <dbReference type="ARBA" id="ARBA00022946"/>
    </source>
</evidence>
<dbReference type="Gene3D" id="3.30.43.10">
    <property type="entry name" value="Uridine Diphospho-n-acetylenolpyruvylglucosamine Reductase, domain 2"/>
    <property type="match status" value="1"/>
</dbReference>
<dbReference type="Gene3D" id="1.10.45.10">
    <property type="entry name" value="Vanillyl-alcohol Oxidase, Chain A, domain 4"/>
    <property type="match status" value="1"/>
</dbReference>
<dbReference type="Pfam" id="PF01565">
    <property type="entry name" value="FAD_binding_4"/>
    <property type="match status" value="1"/>
</dbReference>
<dbReference type="InterPro" id="IPR016167">
    <property type="entry name" value="FAD-bd_PCMH_sub1"/>
</dbReference>
<keyword evidence="11" id="KW-1185">Reference proteome</keyword>
<dbReference type="Pfam" id="PF13534">
    <property type="entry name" value="Fer4_17"/>
    <property type="match status" value="1"/>
</dbReference>
<evidence type="ECO:0000313" key="10">
    <source>
        <dbReference type="EMBL" id="TGE36359.1"/>
    </source>
</evidence>